<evidence type="ECO:0000313" key="2">
    <source>
        <dbReference type="EMBL" id="GAA2352173.1"/>
    </source>
</evidence>
<accession>A0ABP5TL11</accession>
<dbReference type="Proteomes" id="UP001501218">
    <property type="component" value="Unassembled WGS sequence"/>
</dbReference>
<evidence type="ECO:0000313" key="3">
    <source>
        <dbReference type="Proteomes" id="UP001501218"/>
    </source>
</evidence>
<name>A0ABP5TL11_9PSEU</name>
<keyword evidence="1" id="KW-1133">Transmembrane helix</keyword>
<feature type="transmembrane region" description="Helical" evidence="1">
    <location>
        <begin position="77"/>
        <end position="94"/>
    </location>
</feature>
<dbReference type="RefSeq" id="WP_344132859.1">
    <property type="nucleotide sequence ID" value="NZ_BAAARA010000010.1"/>
</dbReference>
<feature type="transmembrane region" description="Helical" evidence="1">
    <location>
        <begin position="106"/>
        <end position="128"/>
    </location>
</feature>
<dbReference type="EMBL" id="BAAARA010000010">
    <property type="protein sequence ID" value="GAA2352173.1"/>
    <property type="molecule type" value="Genomic_DNA"/>
</dbReference>
<feature type="transmembrane region" description="Helical" evidence="1">
    <location>
        <begin position="52"/>
        <end position="70"/>
    </location>
</feature>
<feature type="transmembrane region" description="Helical" evidence="1">
    <location>
        <begin position="140"/>
        <end position="159"/>
    </location>
</feature>
<evidence type="ECO:0000256" key="1">
    <source>
        <dbReference type="SAM" id="Phobius"/>
    </source>
</evidence>
<feature type="transmembrane region" description="Helical" evidence="1">
    <location>
        <begin position="165"/>
        <end position="184"/>
    </location>
</feature>
<organism evidence="2 3">
    <name type="scientific">Saccharopolyspora halophila</name>
    <dbReference type="NCBI Taxonomy" id="405551"/>
    <lineage>
        <taxon>Bacteria</taxon>
        <taxon>Bacillati</taxon>
        <taxon>Actinomycetota</taxon>
        <taxon>Actinomycetes</taxon>
        <taxon>Pseudonocardiales</taxon>
        <taxon>Pseudonocardiaceae</taxon>
        <taxon>Saccharopolyspora</taxon>
    </lineage>
</organism>
<comment type="caution">
    <text evidence="2">The sequence shown here is derived from an EMBL/GenBank/DDBJ whole genome shotgun (WGS) entry which is preliminary data.</text>
</comment>
<feature type="transmembrane region" description="Helical" evidence="1">
    <location>
        <begin position="20"/>
        <end position="40"/>
    </location>
</feature>
<feature type="transmembrane region" description="Helical" evidence="1">
    <location>
        <begin position="191"/>
        <end position="214"/>
    </location>
</feature>
<keyword evidence="3" id="KW-1185">Reference proteome</keyword>
<sequence length="221" mass="22481">MTDLAQHSATPPSAPAHRHVRCLVVAMAAGLAAGAVTAFAQGGVLPEVLAPLANSHGPWALVAFALALAAPAARTGGLTGMLALACMLVGYVLTNDARGFPSSSAMMLYWGLAAVVAGPVLGVGAHWLRHRQGVRAALGTAAMASVLIGEGLYGLTVVAATTPVAYWWGEIVVGALGLAWVCALRLSRAVTIIEAVVCTAVVSALFPLATFYGADLMRMLP</sequence>
<keyword evidence="1" id="KW-0812">Transmembrane</keyword>
<dbReference type="InterPro" id="IPR045393">
    <property type="entry name" value="DUF6518"/>
</dbReference>
<reference evidence="3" key="1">
    <citation type="journal article" date="2019" name="Int. J. Syst. Evol. Microbiol.">
        <title>The Global Catalogue of Microorganisms (GCM) 10K type strain sequencing project: providing services to taxonomists for standard genome sequencing and annotation.</title>
        <authorList>
            <consortium name="The Broad Institute Genomics Platform"/>
            <consortium name="The Broad Institute Genome Sequencing Center for Infectious Disease"/>
            <person name="Wu L."/>
            <person name="Ma J."/>
        </authorList>
    </citation>
    <scope>NUCLEOTIDE SEQUENCE [LARGE SCALE GENOMIC DNA]</scope>
    <source>
        <strain evidence="3">JCM 16221</strain>
    </source>
</reference>
<dbReference type="Pfam" id="PF20128">
    <property type="entry name" value="DUF6518"/>
    <property type="match status" value="1"/>
</dbReference>
<keyword evidence="1" id="KW-0472">Membrane</keyword>
<proteinExistence type="predicted"/>
<protein>
    <recommendedName>
        <fullName evidence="4">Integral membrane protein</fullName>
    </recommendedName>
</protein>
<gene>
    <name evidence="2" type="ORF">GCM10009854_32650</name>
</gene>
<evidence type="ECO:0008006" key="4">
    <source>
        <dbReference type="Google" id="ProtNLM"/>
    </source>
</evidence>